<dbReference type="EMBL" id="WHUW01000005">
    <property type="protein sequence ID" value="KAF8446094.1"/>
    <property type="molecule type" value="Genomic_DNA"/>
</dbReference>
<evidence type="ECO:0000256" key="1">
    <source>
        <dbReference type="SAM" id="MobiDB-lite"/>
    </source>
</evidence>
<comment type="caution">
    <text evidence="2">The sequence shown here is derived from an EMBL/GenBank/DDBJ whole genome shotgun (WGS) entry which is preliminary data.</text>
</comment>
<reference evidence="2" key="2">
    <citation type="journal article" date="2020" name="Nat. Commun.">
        <title>Large-scale genome sequencing of mycorrhizal fungi provides insights into the early evolution of symbiotic traits.</title>
        <authorList>
            <person name="Miyauchi S."/>
            <person name="Kiss E."/>
            <person name="Kuo A."/>
            <person name="Drula E."/>
            <person name="Kohler A."/>
            <person name="Sanchez-Garcia M."/>
            <person name="Morin E."/>
            <person name="Andreopoulos B."/>
            <person name="Barry K.W."/>
            <person name="Bonito G."/>
            <person name="Buee M."/>
            <person name="Carver A."/>
            <person name="Chen C."/>
            <person name="Cichocki N."/>
            <person name="Clum A."/>
            <person name="Culley D."/>
            <person name="Crous P.W."/>
            <person name="Fauchery L."/>
            <person name="Girlanda M."/>
            <person name="Hayes R.D."/>
            <person name="Keri Z."/>
            <person name="LaButti K."/>
            <person name="Lipzen A."/>
            <person name="Lombard V."/>
            <person name="Magnuson J."/>
            <person name="Maillard F."/>
            <person name="Murat C."/>
            <person name="Nolan M."/>
            <person name="Ohm R.A."/>
            <person name="Pangilinan J."/>
            <person name="Pereira M.F."/>
            <person name="Perotto S."/>
            <person name="Peter M."/>
            <person name="Pfister S."/>
            <person name="Riley R."/>
            <person name="Sitrit Y."/>
            <person name="Stielow J.B."/>
            <person name="Szollosi G."/>
            <person name="Zifcakova L."/>
            <person name="Stursova M."/>
            <person name="Spatafora J.W."/>
            <person name="Tedersoo L."/>
            <person name="Vaario L.M."/>
            <person name="Yamada A."/>
            <person name="Yan M."/>
            <person name="Wang P."/>
            <person name="Xu J."/>
            <person name="Bruns T."/>
            <person name="Baldrian P."/>
            <person name="Vilgalys R."/>
            <person name="Dunand C."/>
            <person name="Henrissat B."/>
            <person name="Grigoriev I.V."/>
            <person name="Hibbett D."/>
            <person name="Nagy L.G."/>
            <person name="Martin F.M."/>
        </authorList>
    </citation>
    <scope>NUCLEOTIDE SEQUENCE</scope>
    <source>
        <strain evidence="2">BED1</strain>
    </source>
</reference>
<feature type="compositionally biased region" description="Basic residues" evidence="1">
    <location>
        <begin position="186"/>
        <end position="203"/>
    </location>
</feature>
<dbReference type="AlphaFoldDB" id="A0AAD4C2E1"/>
<protein>
    <submittedName>
        <fullName evidence="2">Uncharacterized protein</fullName>
    </submittedName>
</protein>
<feature type="compositionally biased region" description="Low complexity" evidence="1">
    <location>
        <begin position="19"/>
        <end position="34"/>
    </location>
</feature>
<feature type="region of interest" description="Disordered" evidence="1">
    <location>
        <begin position="178"/>
        <end position="214"/>
    </location>
</feature>
<proteinExistence type="predicted"/>
<evidence type="ECO:0000313" key="3">
    <source>
        <dbReference type="Proteomes" id="UP001194468"/>
    </source>
</evidence>
<evidence type="ECO:0000313" key="2">
    <source>
        <dbReference type="EMBL" id="KAF8446094.1"/>
    </source>
</evidence>
<feature type="compositionally biased region" description="Low complexity" evidence="1">
    <location>
        <begin position="79"/>
        <end position="100"/>
    </location>
</feature>
<sequence>MSVSMSSPFTLSCRRRSHSASSPSPSPAPVSSWRPAHKRAHSSHRDTPTLPDPQRYHLDIWRTGKRPRRDISPVQATRSSTPASADSHSTTSSGSSAPQTPLFPASSTDFLLFSSHPLCRGGLTTRNPHNPSSAATLLNGDICDSSHSELARLRSAAFSELQRSVQENGEGFVKRMREFEDSRSKSSQHSRARGIERRRRKRYSPSVPTTATGKCTVSDDDDVLICSSAFGEPFHTRQKRSSSLGAMDDSDFQLVGGTDAFGRLSPVSSIFHSLPSAHYASHVHPNTTSHPTELSTSFSTSFDFTNALHTNAFKPALSYASSDSLASLADVSSSKSYREYSNYPSSPPMVSPPSPNPLSAGVILPSASTAEKAIAAITLAMANGAGSLGDYEAVRALNVSSADESQVGELWH</sequence>
<feature type="region of interest" description="Disordered" evidence="1">
    <location>
        <begin position="1"/>
        <end position="102"/>
    </location>
</feature>
<organism evidence="2 3">
    <name type="scientific">Boletus edulis BED1</name>
    <dbReference type="NCBI Taxonomy" id="1328754"/>
    <lineage>
        <taxon>Eukaryota</taxon>
        <taxon>Fungi</taxon>
        <taxon>Dikarya</taxon>
        <taxon>Basidiomycota</taxon>
        <taxon>Agaricomycotina</taxon>
        <taxon>Agaricomycetes</taxon>
        <taxon>Agaricomycetidae</taxon>
        <taxon>Boletales</taxon>
        <taxon>Boletineae</taxon>
        <taxon>Boletaceae</taxon>
        <taxon>Boletoideae</taxon>
        <taxon>Boletus</taxon>
    </lineage>
</organism>
<gene>
    <name evidence="2" type="ORF">L210DRAFT_956062</name>
</gene>
<keyword evidence="3" id="KW-1185">Reference proteome</keyword>
<reference evidence="2" key="1">
    <citation type="submission" date="2019-10" db="EMBL/GenBank/DDBJ databases">
        <authorList>
            <consortium name="DOE Joint Genome Institute"/>
            <person name="Kuo A."/>
            <person name="Miyauchi S."/>
            <person name="Kiss E."/>
            <person name="Drula E."/>
            <person name="Kohler A."/>
            <person name="Sanchez-Garcia M."/>
            <person name="Andreopoulos B."/>
            <person name="Barry K.W."/>
            <person name="Bonito G."/>
            <person name="Buee M."/>
            <person name="Carver A."/>
            <person name="Chen C."/>
            <person name="Cichocki N."/>
            <person name="Clum A."/>
            <person name="Culley D."/>
            <person name="Crous P.W."/>
            <person name="Fauchery L."/>
            <person name="Girlanda M."/>
            <person name="Hayes R."/>
            <person name="Keri Z."/>
            <person name="LaButti K."/>
            <person name="Lipzen A."/>
            <person name="Lombard V."/>
            <person name="Magnuson J."/>
            <person name="Maillard F."/>
            <person name="Morin E."/>
            <person name="Murat C."/>
            <person name="Nolan M."/>
            <person name="Ohm R."/>
            <person name="Pangilinan J."/>
            <person name="Pereira M."/>
            <person name="Perotto S."/>
            <person name="Peter M."/>
            <person name="Riley R."/>
            <person name="Sitrit Y."/>
            <person name="Stielow B."/>
            <person name="Szollosi G."/>
            <person name="Zifcakova L."/>
            <person name="Stursova M."/>
            <person name="Spatafora J.W."/>
            <person name="Tedersoo L."/>
            <person name="Vaario L.-M."/>
            <person name="Yamada A."/>
            <person name="Yan M."/>
            <person name="Wang P."/>
            <person name="Xu J."/>
            <person name="Bruns T."/>
            <person name="Baldrian P."/>
            <person name="Vilgalys R."/>
            <person name="Henrissat B."/>
            <person name="Grigoriev I.V."/>
            <person name="Hibbett D."/>
            <person name="Nagy L.G."/>
            <person name="Martin F.M."/>
        </authorList>
    </citation>
    <scope>NUCLEOTIDE SEQUENCE</scope>
    <source>
        <strain evidence="2">BED1</strain>
    </source>
</reference>
<accession>A0AAD4C2E1</accession>
<name>A0AAD4C2E1_BOLED</name>
<dbReference type="Proteomes" id="UP001194468">
    <property type="component" value="Unassembled WGS sequence"/>
</dbReference>
<feature type="compositionally biased region" description="Polar residues" evidence="1">
    <location>
        <begin position="1"/>
        <end position="10"/>
    </location>
</feature>